<name>A0A9J6B6U4_SOLCO</name>
<organism evidence="1 2">
    <name type="scientific">Solanum commersonii</name>
    <name type="common">Commerson's wild potato</name>
    <name type="synonym">Commerson's nightshade</name>
    <dbReference type="NCBI Taxonomy" id="4109"/>
    <lineage>
        <taxon>Eukaryota</taxon>
        <taxon>Viridiplantae</taxon>
        <taxon>Streptophyta</taxon>
        <taxon>Embryophyta</taxon>
        <taxon>Tracheophyta</taxon>
        <taxon>Spermatophyta</taxon>
        <taxon>Magnoliopsida</taxon>
        <taxon>eudicotyledons</taxon>
        <taxon>Gunneridae</taxon>
        <taxon>Pentapetalae</taxon>
        <taxon>asterids</taxon>
        <taxon>lamiids</taxon>
        <taxon>Solanales</taxon>
        <taxon>Solanaceae</taxon>
        <taxon>Solanoideae</taxon>
        <taxon>Solaneae</taxon>
        <taxon>Solanum</taxon>
    </lineage>
</organism>
<comment type="caution">
    <text evidence="1">The sequence shown here is derived from an EMBL/GenBank/DDBJ whole genome shotgun (WGS) entry which is preliminary data.</text>
</comment>
<feature type="non-terminal residue" evidence="1">
    <location>
        <position position="70"/>
    </location>
</feature>
<reference evidence="1 2" key="1">
    <citation type="submission" date="2020-09" db="EMBL/GenBank/DDBJ databases">
        <title>De no assembly of potato wild relative species, Solanum commersonii.</title>
        <authorList>
            <person name="Cho K."/>
        </authorList>
    </citation>
    <scope>NUCLEOTIDE SEQUENCE [LARGE SCALE GENOMIC DNA]</scope>
    <source>
        <strain evidence="1">LZ3.2</strain>
        <tissue evidence="1">Leaf</tissue>
    </source>
</reference>
<gene>
    <name evidence="1" type="ORF">H5410_004048</name>
</gene>
<dbReference type="Proteomes" id="UP000824120">
    <property type="component" value="Chromosome 1"/>
</dbReference>
<protein>
    <submittedName>
        <fullName evidence="1">Uncharacterized protein</fullName>
    </submittedName>
</protein>
<keyword evidence="2" id="KW-1185">Reference proteome</keyword>
<accession>A0A9J6B6U4</accession>
<sequence>MILDFYITERKGQKHSSTKADSLTELLDSFINIMIQYNFSRNCCDFDLQIYDDVVFLDENEERFATKYLI</sequence>
<proteinExistence type="predicted"/>
<dbReference type="EMBL" id="JACXVP010000001">
    <property type="protein sequence ID" value="KAG5632331.1"/>
    <property type="molecule type" value="Genomic_DNA"/>
</dbReference>
<evidence type="ECO:0000313" key="1">
    <source>
        <dbReference type="EMBL" id="KAG5632331.1"/>
    </source>
</evidence>
<evidence type="ECO:0000313" key="2">
    <source>
        <dbReference type="Proteomes" id="UP000824120"/>
    </source>
</evidence>
<dbReference type="AlphaFoldDB" id="A0A9J6B6U4"/>